<dbReference type="Proteomes" id="UP000177130">
    <property type="component" value="Unassembled WGS sequence"/>
</dbReference>
<organism evidence="1 2">
    <name type="scientific">Candidatus Taylorbacteria bacterium RIFCSPHIGHO2_02_FULL_43_32b</name>
    <dbReference type="NCBI Taxonomy" id="1802306"/>
    <lineage>
        <taxon>Bacteria</taxon>
        <taxon>Candidatus Tayloriibacteriota</taxon>
    </lineage>
</organism>
<name>A0A1G2MHY7_9BACT</name>
<dbReference type="EMBL" id="MHRK01000031">
    <property type="protein sequence ID" value="OHA23540.1"/>
    <property type="molecule type" value="Genomic_DNA"/>
</dbReference>
<protein>
    <submittedName>
        <fullName evidence="1">Uncharacterized protein</fullName>
    </submittedName>
</protein>
<evidence type="ECO:0000313" key="2">
    <source>
        <dbReference type="Proteomes" id="UP000177130"/>
    </source>
</evidence>
<dbReference type="AlphaFoldDB" id="A0A1G2MHY7"/>
<proteinExistence type="predicted"/>
<comment type="caution">
    <text evidence="1">The sequence shown here is derived from an EMBL/GenBank/DDBJ whole genome shotgun (WGS) entry which is preliminary data.</text>
</comment>
<sequence length="187" mass="21163">MGEKVHMIIKTTAVPEERWRIDLNDSLSPLRNFKQIDSFDPTNVQITNLGVVGNIPASEWIDKASYVNGIPLDITCLDAIRRQSYPIPNNWKATQSHPIMLVFAGRLIMKKESVARKVIEQQTFTDRQGKKSTRPVESTVMVPESFPFVPILMWIPSNNPLYPSSSLFFAGNGRGYLDQNCFLPILV</sequence>
<gene>
    <name evidence="1" type="ORF">A3C72_04815</name>
</gene>
<accession>A0A1G2MHY7</accession>
<reference evidence="1 2" key="1">
    <citation type="journal article" date="2016" name="Nat. Commun.">
        <title>Thousands of microbial genomes shed light on interconnected biogeochemical processes in an aquifer system.</title>
        <authorList>
            <person name="Anantharaman K."/>
            <person name="Brown C.T."/>
            <person name="Hug L.A."/>
            <person name="Sharon I."/>
            <person name="Castelle C.J."/>
            <person name="Probst A.J."/>
            <person name="Thomas B.C."/>
            <person name="Singh A."/>
            <person name="Wilkins M.J."/>
            <person name="Karaoz U."/>
            <person name="Brodie E.L."/>
            <person name="Williams K.H."/>
            <person name="Hubbard S.S."/>
            <person name="Banfield J.F."/>
        </authorList>
    </citation>
    <scope>NUCLEOTIDE SEQUENCE [LARGE SCALE GENOMIC DNA]</scope>
</reference>
<evidence type="ECO:0000313" key="1">
    <source>
        <dbReference type="EMBL" id="OHA23540.1"/>
    </source>
</evidence>